<evidence type="ECO:0000313" key="2">
    <source>
        <dbReference type="EMBL" id="KAJ9547988.1"/>
    </source>
</evidence>
<accession>A0AA38TC12</accession>
<feature type="domain" description="F-box associated beta-propeller type 3" evidence="1">
    <location>
        <begin position="106"/>
        <end position="312"/>
    </location>
</feature>
<evidence type="ECO:0000259" key="1">
    <source>
        <dbReference type="Pfam" id="PF08268"/>
    </source>
</evidence>
<protein>
    <recommendedName>
        <fullName evidence="1">F-box associated beta-propeller type 3 domain-containing protein</fullName>
    </recommendedName>
</protein>
<evidence type="ECO:0000313" key="3">
    <source>
        <dbReference type="Proteomes" id="UP001172457"/>
    </source>
</evidence>
<sequence length="386" mass="44323">MPINKYLTETILSLHFSSLPISTQTLIFSKMGSKLLHEMILEIISRTTLKTFDAIVSTNKEFNKLQYDPYLLNLYKQNNNIVSGFLVQHSDRGLCYVNEFAPSQESTNLDLGFMSRNSRILATSEQGIMVFETPHQRCHGLVSYHICKPATKQVAGLPNPKTRYLTEKVAIVVVGSNPFHYKILRLSNRPNKSVLQRRGELYNTYCCEVFDSATFAWKVLDDIMLPYCVFLRTSSQPINVEGSIYMSLTNDNVLKFDICSDSWTIFPLRVPSDPDRPFEDMKVMKYEGKLASACKLANGGWEIWMNEALERKRVFKEKEDLSLTNLNSFYDSDTSVVVDYDTLVFYEFKKGETIGKVRLNGHVSSNCSIFGFRSDFEPVELRRSRR</sequence>
<reference evidence="2" key="1">
    <citation type="submission" date="2023-03" db="EMBL/GenBank/DDBJ databases">
        <title>Chromosome-scale reference genome and RAD-based genetic map of yellow starthistle (Centaurea solstitialis) reveal putative structural variation and QTLs associated with invader traits.</title>
        <authorList>
            <person name="Reatini B."/>
            <person name="Cang F.A."/>
            <person name="Jiang Q."/>
            <person name="Mckibben M.T.W."/>
            <person name="Barker M.S."/>
            <person name="Rieseberg L.H."/>
            <person name="Dlugosch K.M."/>
        </authorList>
    </citation>
    <scope>NUCLEOTIDE SEQUENCE</scope>
    <source>
        <strain evidence="2">CAN-66</strain>
        <tissue evidence="2">Leaf</tissue>
    </source>
</reference>
<keyword evidence="3" id="KW-1185">Reference proteome</keyword>
<dbReference type="PANTHER" id="PTHR35546:SF16">
    <property type="entry name" value="F-BOX ASSOCIATED UBIQUITINATION EFFECTOR FAMILY PROTEIN-RELATED"/>
    <property type="match status" value="1"/>
</dbReference>
<proteinExistence type="predicted"/>
<comment type="caution">
    <text evidence="2">The sequence shown here is derived from an EMBL/GenBank/DDBJ whole genome shotgun (WGS) entry which is preliminary data.</text>
</comment>
<dbReference type="EMBL" id="JARYMX010000005">
    <property type="protein sequence ID" value="KAJ9547988.1"/>
    <property type="molecule type" value="Genomic_DNA"/>
</dbReference>
<dbReference type="PANTHER" id="PTHR35546">
    <property type="entry name" value="F-BOX PROTEIN INTERACTION DOMAIN PROTEIN-RELATED"/>
    <property type="match status" value="1"/>
</dbReference>
<dbReference type="InterPro" id="IPR055290">
    <property type="entry name" value="At3g26010-like"/>
</dbReference>
<dbReference type="Pfam" id="PF08268">
    <property type="entry name" value="FBA_3"/>
    <property type="match status" value="1"/>
</dbReference>
<dbReference type="InterPro" id="IPR017451">
    <property type="entry name" value="F-box-assoc_interact_dom"/>
</dbReference>
<name>A0AA38TC12_9ASTR</name>
<organism evidence="2 3">
    <name type="scientific">Centaurea solstitialis</name>
    <name type="common">yellow star-thistle</name>
    <dbReference type="NCBI Taxonomy" id="347529"/>
    <lineage>
        <taxon>Eukaryota</taxon>
        <taxon>Viridiplantae</taxon>
        <taxon>Streptophyta</taxon>
        <taxon>Embryophyta</taxon>
        <taxon>Tracheophyta</taxon>
        <taxon>Spermatophyta</taxon>
        <taxon>Magnoliopsida</taxon>
        <taxon>eudicotyledons</taxon>
        <taxon>Gunneridae</taxon>
        <taxon>Pentapetalae</taxon>
        <taxon>asterids</taxon>
        <taxon>campanulids</taxon>
        <taxon>Asterales</taxon>
        <taxon>Asteraceae</taxon>
        <taxon>Carduoideae</taxon>
        <taxon>Cardueae</taxon>
        <taxon>Centaureinae</taxon>
        <taxon>Centaurea</taxon>
    </lineage>
</organism>
<gene>
    <name evidence="2" type="ORF">OSB04_020531</name>
</gene>
<dbReference type="AlphaFoldDB" id="A0AA38TC12"/>
<dbReference type="Proteomes" id="UP001172457">
    <property type="component" value="Chromosome 5"/>
</dbReference>
<dbReference type="NCBIfam" id="TIGR01640">
    <property type="entry name" value="F_box_assoc_1"/>
    <property type="match status" value="1"/>
</dbReference>
<dbReference type="InterPro" id="IPR013187">
    <property type="entry name" value="F-box-assoc_dom_typ3"/>
</dbReference>